<feature type="compositionally biased region" description="Low complexity" evidence="1">
    <location>
        <begin position="1"/>
        <end position="14"/>
    </location>
</feature>
<comment type="caution">
    <text evidence="2">The sequence shown here is derived from an EMBL/GenBank/DDBJ whole genome shotgun (WGS) entry which is preliminary data.</text>
</comment>
<accession>A0ABV5M3H7</accession>
<evidence type="ECO:0000313" key="3">
    <source>
        <dbReference type="Proteomes" id="UP001589608"/>
    </source>
</evidence>
<dbReference type="RefSeq" id="WP_223103516.1">
    <property type="nucleotide sequence ID" value="NZ_CP061913.1"/>
</dbReference>
<proteinExistence type="predicted"/>
<feature type="region of interest" description="Disordered" evidence="1">
    <location>
        <begin position="1"/>
        <end position="46"/>
    </location>
</feature>
<organism evidence="2 3">
    <name type="scientific">Dactylosporangium vinaceum</name>
    <dbReference type="NCBI Taxonomy" id="53362"/>
    <lineage>
        <taxon>Bacteria</taxon>
        <taxon>Bacillati</taxon>
        <taxon>Actinomycetota</taxon>
        <taxon>Actinomycetes</taxon>
        <taxon>Micromonosporales</taxon>
        <taxon>Micromonosporaceae</taxon>
        <taxon>Dactylosporangium</taxon>
    </lineage>
</organism>
<name>A0ABV5M3H7_9ACTN</name>
<evidence type="ECO:0000256" key="1">
    <source>
        <dbReference type="SAM" id="MobiDB-lite"/>
    </source>
</evidence>
<protein>
    <submittedName>
        <fullName evidence="2">Uncharacterized protein</fullName>
    </submittedName>
</protein>
<keyword evidence="3" id="KW-1185">Reference proteome</keyword>
<gene>
    <name evidence="2" type="ORF">ACFFTR_09850</name>
</gene>
<reference evidence="2 3" key="1">
    <citation type="submission" date="2024-09" db="EMBL/GenBank/DDBJ databases">
        <authorList>
            <person name="Sun Q."/>
            <person name="Mori K."/>
        </authorList>
    </citation>
    <scope>NUCLEOTIDE SEQUENCE [LARGE SCALE GENOMIC DNA]</scope>
    <source>
        <strain evidence="2 3">JCM 3307</strain>
    </source>
</reference>
<dbReference type="Proteomes" id="UP001589608">
    <property type="component" value="Unassembled WGS sequence"/>
</dbReference>
<sequence>MITSSGSQPSTPGPAENFTGDVRVQPLSGAEDTAAYEEYDPQGARQ</sequence>
<dbReference type="EMBL" id="JBHMCA010000020">
    <property type="protein sequence ID" value="MFB9443387.1"/>
    <property type="molecule type" value="Genomic_DNA"/>
</dbReference>
<evidence type="ECO:0000313" key="2">
    <source>
        <dbReference type="EMBL" id="MFB9443387.1"/>
    </source>
</evidence>